<evidence type="ECO:0000313" key="1">
    <source>
        <dbReference type="EMBL" id="SBP81135.1"/>
    </source>
</evidence>
<protein>
    <submittedName>
        <fullName evidence="1">Uncharacterized protein</fullName>
    </submittedName>
</protein>
<reference evidence="1" key="2">
    <citation type="submission" date="2016-06" db="EMBL/GenBank/DDBJ databases">
        <title>The genome of a short-lived fish provides insights into sex chromosome evolution and the genetic control of aging.</title>
        <authorList>
            <person name="Reichwald K."/>
            <person name="Felder M."/>
            <person name="Petzold A."/>
            <person name="Koch P."/>
            <person name="Groth M."/>
            <person name="Platzer M."/>
        </authorList>
    </citation>
    <scope>NUCLEOTIDE SEQUENCE</scope>
    <source>
        <tissue evidence="1">Brain</tissue>
    </source>
</reference>
<name>A0A1A8CQT4_NOTKA</name>
<dbReference type="EMBL" id="HADZ01017194">
    <property type="protein sequence ID" value="SBP81135.1"/>
    <property type="molecule type" value="Transcribed_RNA"/>
</dbReference>
<organism evidence="1">
    <name type="scientific">Nothobranchius kadleci</name>
    <name type="common">African annual killifish</name>
    <dbReference type="NCBI Taxonomy" id="1051664"/>
    <lineage>
        <taxon>Eukaryota</taxon>
        <taxon>Metazoa</taxon>
        <taxon>Chordata</taxon>
        <taxon>Craniata</taxon>
        <taxon>Vertebrata</taxon>
        <taxon>Euteleostomi</taxon>
        <taxon>Actinopterygii</taxon>
        <taxon>Neopterygii</taxon>
        <taxon>Teleostei</taxon>
        <taxon>Neoteleostei</taxon>
        <taxon>Acanthomorphata</taxon>
        <taxon>Ovalentaria</taxon>
        <taxon>Atherinomorphae</taxon>
        <taxon>Cyprinodontiformes</taxon>
        <taxon>Nothobranchiidae</taxon>
        <taxon>Nothobranchius</taxon>
    </lineage>
</organism>
<gene>
    <name evidence="1" type="primary">Nfu_g_1_011089</name>
</gene>
<accession>A0A1A8CQT4</accession>
<sequence>MLVSKQAAVTFSSGSVSLISPDPGSTEAILNVFNDKSKARLIQTDSLNFIITLWIWWRLNLKYFLISPLRFPAFCSLYRAVPDGLLGQRKFIRGFSSVNNN</sequence>
<dbReference type="AlphaFoldDB" id="A0A1A8CQT4"/>
<reference evidence="1" key="1">
    <citation type="submission" date="2016-05" db="EMBL/GenBank/DDBJ databases">
        <authorList>
            <person name="Lavstsen T."/>
            <person name="Jespersen J.S."/>
        </authorList>
    </citation>
    <scope>NUCLEOTIDE SEQUENCE</scope>
    <source>
        <tissue evidence="1">Brain</tissue>
    </source>
</reference>
<proteinExistence type="predicted"/>